<comment type="caution">
    <text evidence="1">The sequence shown here is derived from an EMBL/GenBank/DDBJ whole genome shotgun (WGS) entry which is preliminary data.</text>
</comment>
<name>A0A4R8LZ43_9BURK</name>
<dbReference type="Proteomes" id="UP000295509">
    <property type="component" value="Unassembled WGS sequence"/>
</dbReference>
<evidence type="ECO:0000313" key="2">
    <source>
        <dbReference type="Proteomes" id="UP000295509"/>
    </source>
</evidence>
<sequence>MSAQIGFYGKLPGAGDFVQRRLPAAFVDSWDRHFQRALETGRRELDGQWAQAWRDGLAWRFVLPAQVCGDGAWCGLIGPAEDRVGRAFPMTLAAPCAGDPAAMLGDEAWFDALERVYRGAQYEAVSVETFDARVAALPHPLRRAHDAAQVWHGLDWSGGQWQLTSDERTAAAVLLTQAWRQLSAQPGAWCLWWTQRARRLLATRGLPRSYAALLEPAPAPEWTAPSTVHAFAHDDRTGGFELAPSWPARPDAASDSRVYLDEWREHIESGTKHDTASAASSDTIWRRTAQTSAASPPGASLSVTQNIDTSALSAPASRSSYRDAEARASRAALPEPLPELADAALMYLDHGRTLLISADDGPPDPRRRAALSIRAAALTSGAPDLHHLQASLLPLHAPLCAISDDPLEPVNEEGVALAVRFIEGRVHLLRIGAASAWHWRRGVLRPLFVERSAGAGGEFDDLLFGDAWLTMPGLGTSEPPHRDEAIGEFEAGDRLVLLATRALAQLPQGLVSEALRLPGGDDARAYLAACAGLGAQPAQWPLAVIGSDA</sequence>
<dbReference type="InterPro" id="IPR038225">
    <property type="entry name" value="TagF_sf"/>
</dbReference>
<reference evidence="1 2" key="1">
    <citation type="submission" date="2019-03" db="EMBL/GenBank/DDBJ databases">
        <title>Genomic Encyclopedia of Type Strains, Phase III (KMG-III): the genomes of soil and plant-associated and newly described type strains.</title>
        <authorList>
            <person name="Whitman W."/>
        </authorList>
    </citation>
    <scope>NUCLEOTIDE SEQUENCE [LARGE SCALE GENOMIC DNA]</scope>
    <source>
        <strain evidence="1 2">LMG 29544</strain>
    </source>
</reference>
<dbReference type="EMBL" id="SORE01000004">
    <property type="protein sequence ID" value="TDY52749.1"/>
    <property type="molecule type" value="Genomic_DNA"/>
</dbReference>
<proteinExistence type="predicted"/>
<evidence type="ECO:0000313" key="1">
    <source>
        <dbReference type="EMBL" id="TDY52749.1"/>
    </source>
</evidence>
<dbReference type="OrthoDB" id="9801841at2"/>
<organism evidence="1 2">
    <name type="scientific">Paraburkholderia rhizosphaerae</name>
    <dbReference type="NCBI Taxonomy" id="480658"/>
    <lineage>
        <taxon>Bacteria</taxon>
        <taxon>Pseudomonadati</taxon>
        <taxon>Pseudomonadota</taxon>
        <taxon>Betaproteobacteria</taxon>
        <taxon>Burkholderiales</taxon>
        <taxon>Burkholderiaceae</taxon>
        <taxon>Paraburkholderia</taxon>
    </lineage>
</organism>
<dbReference type="Pfam" id="PF09867">
    <property type="entry name" value="TagF_N"/>
    <property type="match status" value="1"/>
</dbReference>
<gene>
    <name evidence="1" type="ORF">BX592_10431</name>
</gene>
<dbReference type="AlphaFoldDB" id="A0A4R8LZ43"/>
<protein>
    <submittedName>
        <fullName evidence="1">Type VI secretion system ImpM family protein</fullName>
    </submittedName>
</protein>
<dbReference type="Gene3D" id="3.40.1730.10">
    <property type="entry name" value="pa0076 domain"/>
    <property type="match status" value="1"/>
</dbReference>
<keyword evidence="2" id="KW-1185">Reference proteome</keyword>
<dbReference type="NCBIfam" id="TIGR03373">
    <property type="entry name" value="VI_minor_4"/>
    <property type="match status" value="1"/>
</dbReference>
<accession>A0A4R8LZ43</accession>
<dbReference type="RefSeq" id="WP_134190788.1">
    <property type="nucleotide sequence ID" value="NZ_JBHLUW010000002.1"/>
</dbReference>
<dbReference type="InterPro" id="IPR017748">
    <property type="entry name" value="TagF"/>
</dbReference>